<name>A0AAN7YCE5_9PEZI</name>
<reference evidence="5" key="1">
    <citation type="submission" date="2023-08" db="EMBL/GenBank/DDBJ databases">
        <title>Black Yeasts Isolated from many extreme environments.</title>
        <authorList>
            <person name="Coleine C."/>
            <person name="Stajich J.E."/>
            <person name="Selbmann L."/>
        </authorList>
    </citation>
    <scope>NUCLEOTIDE SEQUENCE</scope>
    <source>
        <strain evidence="5">CCFEE 5401</strain>
    </source>
</reference>
<dbReference type="PANTHER" id="PTHR44051:SF14">
    <property type="entry name" value="GLUTATHIONE S-TRANSFERASE II"/>
    <property type="match status" value="1"/>
</dbReference>
<comment type="similarity">
    <text evidence="1 2">Belongs to the GST superfamily.</text>
</comment>
<sequence length="224" mass="25233">MSSNLKPLVLHAHGSGPNPYKIASLLSLLHIPYEVKLWQFGDAPNGVKGPEFLHINPNGRVPALEDPNTGVVSWESGACMNYLLRVYDTKNQFGPRGDSEQARVDFDKWIFFLVSSLGPMMGQVNWFRHYHASKNEDALKRYEEQAYRTFGVLEGQLKSHEGQFILPGNGVSGVDLHFYPWVYQHGYAQLKLDEYPEVAKWLGVVGGLEGVKDAYKKIPEGKEI</sequence>
<dbReference type="Gene3D" id="1.20.1050.130">
    <property type="match status" value="1"/>
</dbReference>
<dbReference type="AlphaFoldDB" id="A0AAN7YCE5"/>
<dbReference type="InterPro" id="IPR036282">
    <property type="entry name" value="Glutathione-S-Trfase_C_sf"/>
</dbReference>
<feature type="domain" description="GST C-terminal" evidence="4">
    <location>
        <begin position="99"/>
        <end position="224"/>
    </location>
</feature>
<gene>
    <name evidence="5" type="ORF">LTR62_008794</name>
</gene>
<dbReference type="Proteomes" id="UP001310890">
    <property type="component" value="Unassembled WGS sequence"/>
</dbReference>
<protein>
    <recommendedName>
        <fullName evidence="7">Glutathione S-transferase</fullName>
    </recommendedName>
</protein>
<dbReference type="PANTHER" id="PTHR44051">
    <property type="entry name" value="GLUTATHIONE S-TRANSFERASE-RELATED"/>
    <property type="match status" value="1"/>
</dbReference>
<organism evidence="5 6">
    <name type="scientific">Meristemomyces frigidus</name>
    <dbReference type="NCBI Taxonomy" id="1508187"/>
    <lineage>
        <taxon>Eukaryota</taxon>
        <taxon>Fungi</taxon>
        <taxon>Dikarya</taxon>
        <taxon>Ascomycota</taxon>
        <taxon>Pezizomycotina</taxon>
        <taxon>Dothideomycetes</taxon>
        <taxon>Dothideomycetidae</taxon>
        <taxon>Mycosphaerellales</taxon>
        <taxon>Teratosphaeriaceae</taxon>
        <taxon>Meristemomyces</taxon>
    </lineage>
</organism>
<dbReference type="SFLD" id="SFLDS00019">
    <property type="entry name" value="Glutathione_Transferase_(cytos"/>
    <property type="match status" value="1"/>
</dbReference>
<dbReference type="Pfam" id="PF02798">
    <property type="entry name" value="GST_N"/>
    <property type="match status" value="1"/>
</dbReference>
<evidence type="ECO:0000313" key="6">
    <source>
        <dbReference type="Proteomes" id="UP001310890"/>
    </source>
</evidence>
<evidence type="ECO:0000256" key="1">
    <source>
        <dbReference type="ARBA" id="ARBA00007409"/>
    </source>
</evidence>
<proteinExistence type="inferred from homology"/>
<dbReference type="Pfam" id="PF00043">
    <property type="entry name" value="GST_C"/>
    <property type="match status" value="1"/>
</dbReference>
<dbReference type="SUPFAM" id="SSF47616">
    <property type="entry name" value="GST C-terminal domain-like"/>
    <property type="match status" value="1"/>
</dbReference>
<dbReference type="EMBL" id="JAVRRL010000096">
    <property type="protein sequence ID" value="KAK5108077.1"/>
    <property type="molecule type" value="Genomic_DNA"/>
</dbReference>
<dbReference type="InterPro" id="IPR036249">
    <property type="entry name" value="Thioredoxin-like_sf"/>
</dbReference>
<dbReference type="InterPro" id="IPR004046">
    <property type="entry name" value="GST_C"/>
</dbReference>
<dbReference type="PROSITE" id="PS50404">
    <property type="entry name" value="GST_NTER"/>
    <property type="match status" value="1"/>
</dbReference>
<dbReference type="InterPro" id="IPR040079">
    <property type="entry name" value="Glutathione_S-Trfase"/>
</dbReference>
<evidence type="ECO:0000313" key="5">
    <source>
        <dbReference type="EMBL" id="KAK5108077.1"/>
    </source>
</evidence>
<dbReference type="InterPro" id="IPR004045">
    <property type="entry name" value="Glutathione_S-Trfase_N"/>
</dbReference>
<feature type="domain" description="GST N-terminal" evidence="3">
    <location>
        <begin position="6"/>
        <end position="91"/>
    </location>
</feature>
<evidence type="ECO:0000259" key="3">
    <source>
        <dbReference type="PROSITE" id="PS50404"/>
    </source>
</evidence>
<dbReference type="PROSITE" id="PS50405">
    <property type="entry name" value="GST_CTER"/>
    <property type="match status" value="1"/>
</dbReference>
<dbReference type="InterPro" id="IPR010987">
    <property type="entry name" value="Glutathione-S-Trfase_C-like"/>
</dbReference>
<evidence type="ECO:0008006" key="7">
    <source>
        <dbReference type="Google" id="ProtNLM"/>
    </source>
</evidence>
<accession>A0AAN7YCE5</accession>
<comment type="caution">
    <text evidence="5">The sequence shown here is derived from an EMBL/GenBank/DDBJ whole genome shotgun (WGS) entry which is preliminary data.</text>
</comment>
<dbReference type="SUPFAM" id="SSF52833">
    <property type="entry name" value="Thioredoxin-like"/>
    <property type="match status" value="1"/>
</dbReference>
<evidence type="ECO:0000256" key="2">
    <source>
        <dbReference type="RuleBase" id="RU003494"/>
    </source>
</evidence>
<evidence type="ECO:0000259" key="4">
    <source>
        <dbReference type="PROSITE" id="PS50405"/>
    </source>
</evidence>
<dbReference type="SFLD" id="SFLDG00358">
    <property type="entry name" value="Main_(cytGST)"/>
    <property type="match status" value="1"/>
</dbReference>